<sequence>MTDPADIVIVSSPLQYMNAVEQRAATGGRPADLVIVGDRHGGAAAIEALMRLKSPWRSVRRHPRRPRPSRFVPFLVRDLMDAGHRRSLEALARELSRERCGAVVIGDYRNVSQRLLAARLAADAHVLLDDGSVTPQTAAYRADRASAPEPRQFDLSWFRTRLARRAFGETALADPERLTFFTIYGPLLEGRLAPGDRIAPNAYAALREAAPAKPRGDAVWLLGSDHAEAGICEPQSYRRVVLGAAAALRAEGRRRIVYRPHRGERPGKAAEIAEVGAMELGLSTFPVELDYLQTGERPAMTAALASSAIDSLSVLDPELEIARIALPDDYLKKRADHIRAVVLAHDAFNPRLRVIAPEPVAAP</sequence>
<organism evidence="1 2">
    <name type="scientific">Hansschlegelia zhihuaiae</name>
    <dbReference type="NCBI Taxonomy" id="405005"/>
    <lineage>
        <taxon>Bacteria</taxon>
        <taxon>Pseudomonadati</taxon>
        <taxon>Pseudomonadota</taxon>
        <taxon>Alphaproteobacteria</taxon>
        <taxon>Hyphomicrobiales</taxon>
        <taxon>Methylopilaceae</taxon>
        <taxon>Hansschlegelia</taxon>
    </lineage>
</organism>
<reference evidence="1 2" key="1">
    <citation type="submission" date="2018-12" db="EMBL/GenBank/DDBJ databases">
        <title>bacterium Hansschlegelia zhihuaiae S113.</title>
        <authorList>
            <person name="He J."/>
        </authorList>
    </citation>
    <scope>NUCLEOTIDE SEQUENCE [LARGE SCALE GENOMIC DNA]</scope>
    <source>
        <strain evidence="1 2">S 113</strain>
    </source>
</reference>
<evidence type="ECO:0000313" key="2">
    <source>
        <dbReference type="Proteomes" id="UP000289708"/>
    </source>
</evidence>
<evidence type="ECO:0000313" key="1">
    <source>
        <dbReference type="EMBL" id="RXF75417.1"/>
    </source>
</evidence>
<dbReference type="Proteomes" id="UP000289708">
    <property type="component" value="Unassembled WGS sequence"/>
</dbReference>
<gene>
    <name evidence="1" type="ORF">EK403_00740</name>
</gene>
<name>A0A4Q0MNE8_9HYPH</name>
<dbReference type="AlphaFoldDB" id="A0A4Q0MNE8"/>
<dbReference type="OrthoDB" id="8442966at2"/>
<accession>A0A4Q0MNE8</accession>
<proteinExistence type="predicted"/>
<comment type="caution">
    <text evidence="1">The sequence shown here is derived from an EMBL/GenBank/DDBJ whole genome shotgun (WGS) entry which is preliminary data.</text>
</comment>
<dbReference type="EMBL" id="RYFI01000001">
    <property type="protein sequence ID" value="RXF75417.1"/>
    <property type="molecule type" value="Genomic_DNA"/>
</dbReference>
<protein>
    <submittedName>
        <fullName evidence="1">Uncharacterized protein</fullName>
    </submittedName>
</protein>
<dbReference type="RefSeq" id="WP_128775595.1">
    <property type="nucleotide sequence ID" value="NZ_RYFI01000001.1"/>
</dbReference>
<keyword evidence="2" id="KW-1185">Reference proteome</keyword>